<dbReference type="EMBL" id="BKCJ011816290">
    <property type="protein sequence ID" value="GFD55292.1"/>
    <property type="molecule type" value="Genomic_DNA"/>
</dbReference>
<dbReference type="AlphaFoldDB" id="A0A699X5C2"/>
<reference evidence="2" key="1">
    <citation type="journal article" date="2019" name="Sci. Rep.">
        <title>Draft genome of Tanacetum cinerariifolium, the natural source of mosquito coil.</title>
        <authorList>
            <person name="Yamashiro T."/>
            <person name="Shiraishi A."/>
            <person name="Satake H."/>
            <person name="Nakayama K."/>
        </authorList>
    </citation>
    <scope>NUCLEOTIDE SEQUENCE</scope>
</reference>
<sequence length="64" mass="6873">CLPIRQGTDPAGRATQRRPSEPGGLGPWTGDPRRQTSGDLRGIQTPGQPSNARRKRAWPGAGNR</sequence>
<gene>
    <name evidence="2" type="ORF">Tci_927261</name>
</gene>
<name>A0A699X5C2_TANCI</name>
<organism evidence="2">
    <name type="scientific">Tanacetum cinerariifolium</name>
    <name type="common">Dalmatian daisy</name>
    <name type="synonym">Chrysanthemum cinerariifolium</name>
    <dbReference type="NCBI Taxonomy" id="118510"/>
    <lineage>
        <taxon>Eukaryota</taxon>
        <taxon>Viridiplantae</taxon>
        <taxon>Streptophyta</taxon>
        <taxon>Embryophyta</taxon>
        <taxon>Tracheophyta</taxon>
        <taxon>Spermatophyta</taxon>
        <taxon>Magnoliopsida</taxon>
        <taxon>eudicotyledons</taxon>
        <taxon>Gunneridae</taxon>
        <taxon>Pentapetalae</taxon>
        <taxon>asterids</taxon>
        <taxon>campanulids</taxon>
        <taxon>Asterales</taxon>
        <taxon>Asteraceae</taxon>
        <taxon>Asteroideae</taxon>
        <taxon>Anthemideae</taxon>
        <taxon>Anthemidinae</taxon>
        <taxon>Tanacetum</taxon>
    </lineage>
</organism>
<evidence type="ECO:0000313" key="2">
    <source>
        <dbReference type="EMBL" id="GFD55292.1"/>
    </source>
</evidence>
<feature type="region of interest" description="Disordered" evidence="1">
    <location>
        <begin position="1"/>
        <end position="64"/>
    </location>
</feature>
<protein>
    <submittedName>
        <fullName evidence="2">Uncharacterized protein</fullName>
    </submittedName>
</protein>
<comment type="caution">
    <text evidence="2">The sequence shown here is derived from an EMBL/GenBank/DDBJ whole genome shotgun (WGS) entry which is preliminary data.</text>
</comment>
<proteinExistence type="predicted"/>
<feature type="non-terminal residue" evidence="2">
    <location>
        <position position="1"/>
    </location>
</feature>
<evidence type="ECO:0000256" key="1">
    <source>
        <dbReference type="SAM" id="MobiDB-lite"/>
    </source>
</evidence>
<accession>A0A699X5C2</accession>